<organism evidence="2 3">
    <name type="scientific">Athelia psychrophila</name>
    <dbReference type="NCBI Taxonomy" id="1759441"/>
    <lineage>
        <taxon>Eukaryota</taxon>
        <taxon>Fungi</taxon>
        <taxon>Dikarya</taxon>
        <taxon>Basidiomycota</taxon>
        <taxon>Agaricomycotina</taxon>
        <taxon>Agaricomycetes</taxon>
        <taxon>Agaricomycetidae</taxon>
        <taxon>Atheliales</taxon>
        <taxon>Atheliaceae</taxon>
        <taxon>Athelia</taxon>
    </lineage>
</organism>
<accession>A0A165WQX2</accession>
<feature type="compositionally biased region" description="Low complexity" evidence="1">
    <location>
        <begin position="87"/>
        <end position="107"/>
    </location>
</feature>
<protein>
    <submittedName>
        <fullName evidence="2">Uncharacterized protein</fullName>
    </submittedName>
</protein>
<reference evidence="2 3" key="1">
    <citation type="journal article" date="2016" name="Mol. Biol. Evol.">
        <title>Comparative Genomics of Early-Diverging Mushroom-Forming Fungi Provides Insights into the Origins of Lignocellulose Decay Capabilities.</title>
        <authorList>
            <person name="Nagy L.G."/>
            <person name="Riley R."/>
            <person name="Tritt A."/>
            <person name="Adam C."/>
            <person name="Daum C."/>
            <person name="Floudas D."/>
            <person name="Sun H."/>
            <person name="Yadav J.S."/>
            <person name="Pangilinan J."/>
            <person name="Larsson K.H."/>
            <person name="Matsuura K."/>
            <person name="Barry K."/>
            <person name="Labutti K."/>
            <person name="Kuo R."/>
            <person name="Ohm R.A."/>
            <person name="Bhattacharya S.S."/>
            <person name="Shirouzu T."/>
            <person name="Yoshinaga Y."/>
            <person name="Martin F.M."/>
            <person name="Grigoriev I.V."/>
            <person name="Hibbett D.S."/>
        </authorList>
    </citation>
    <scope>NUCLEOTIDE SEQUENCE [LARGE SCALE GENOMIC DNA]</scope>
    <source>
        <strain evidence="2 3">CBS 109695</strain>
    </source>
</reference>
<name>A0A165WQX2_9AGAM</name>
<feature type="compositionally biased region" description="Low complexity" evidence="1">
    <location>
        <begin position="121"/>
        <end position="136"/>
    </location>
</feature>
<feature type="region of interest" description="Disordered" evidence="1">
    <location>
        <begin position="1"/>
        <end position="198"/>
    </location>
</feature>
<dbReference type="Proteomes" id="UP000076532">
    <property type="component" value="Unassembled WGS sequence"/>
</dbReference>
<dbReference type="AlphaFoldDB" id="A0A165WQX2"/>
<feature type="compositionally biased region" description="Polar residues" evidence="1">
    <location>
        <begin position="67"/>
        <end position="77"/>
    </location>
</feature>
<feature type="compositionally biased region" description="Polar residues" evidence="1">
    <location>
        <begin position="1"/>
        <end position="14"/>
    </location>
</feature>
<evidence type="ECO:0000313" key="2">
    <source>
        <dbReference type="EMBL" id="KZP07823.1"/>
    </source>
</evidence>
<evidence type="ECO:0000256" key="1">
    <source>
        <dbReference type="SAM" id="MobiDB-lite"/>
    </source>
</evidence>
<sequence length="198" mass="21356">MFNPKTALTRQQSPYIIKRRGPRGDEDSDSETAVIAKTKHAQQQHPLSPPPSYLKPKGKQLIAHPKLQTTNLRTSSPHVVKRAHSQVTGSVRSESTSGSGGSDETPTPTTPAPPYDRAAPRSRTPVSPTATTTTFHTARDGDDDDEGTVSGHGHPNYGKPVEWTSYEYPTPPASASLPPVPQLHIPHTPRESGSFSSE</sequence>
<gene>
    <name evidence="2" type="ORF">FIBSPDRAFT_276654</name>
</gene>
<proteinExistence type="predicted"/>
<evidence type="ECO:0000313" key="3">
    <source>
        <dbReference type="Proteomes" id="UP000076532"/>
    </source>
</evidence>
<keyword evidence="3" id="KW-1185">Reference proteome</keyword>
<dbReference type="EMBL" id="KV417739">
    <property type="protein sequence ID" value="KZP07823.1"/>
    <property type="molecule type" value="Genomic_DNA"/>
</dbReference>